<keyword evidence="3" id="KW-1185">Reference proteome</keyword>
<evidence type="ECO:0000313" key="2">
    <source>
        <dbReference type="EMBL" id="EPH41852.1"/>
    </source>
</evidence>
<dbReference type="EMBL" id="AOPZ01000278">
    <property type="protein sequence ID" value="EPH41852.1"/>
    <property type="molecule type" value="Genomic_DNA"/>
</dbReference>
<accession>S4AK48</accession>
<gene>
    <name evidence="2" type="ORF">STRAU_5114</name>
</gene>
<organism evidence="2 3">
    <name type="scientific">Streptomyces aurantiacus JA 4570</name>
    <dbReference type="NCBI Taxonomy" id="1286094"/>
    <lineage>
        <taxon>Bacteria</taxon>
        <taxon>Bacillati</taxon>
        <taxon>Actinomycetota</taxon>
        <taxon>Actinomycetes</taxon>
        <taxon>Kitasatosporales</taxon>
        <taxon>Streptomycetaceae</taxon>
        <taxon>Streptomyces</taxon>
        <taxon>Streptomyces aurantiacus group</taxon>
    </lineage>
</organism>
<proteinExistence type="predicted"/>
<dbReference type="OrthoDB" id="3482505at2"/>
<feature type="signal peptide" evidence="1">
    <location>
        <begin position="1"/>
        <end position="29"/>
    </location>
</feature>
<sequence length="143" mass="14405">MKVRLAVPAVATALAVGLGGLALAPAALASGTHAQAPSSSAEAPAFDASGTWGITQSNGLHPTVVVSQDAQGQLTGTASVGSTTGTFEQGFVDGTYIEFVIDWSNGSKGRYIGDLGSDRRLSGVGTDLAHPGSQATWVSNRTF</sequence>
<evidence type="ECO:0000313" key="3">
    <source>
        <dbReference type="Proteomes" id="UP000014629"/>
    </source>
</evidence>
<dbReference type="RefSeq" id="WP_016643238.1">
    <property type="nucleotide sequence ID" value="NZ_AOPZ01000278.1"/>
</dbReference>
<keyword evidence="1" id="KW-0732">Signal</keyword>
<dbReference type="AlphaFoldDB" id="S4AK48"/>
<dbReference type="PATRIC" id="fig|1286094.4.peg.5054"/>
<reference evidence="2 3" key="1">
    <citation type="submission" date="2013-02" db="EMBL/GenBank/DDBJ databases">
        <title>Draft Genome Sequence of Streptomyces aurantiacus, Which Produces Setomimycin.</title>
        <authorList>
            <person name="Gruening B.A."/>
            <person name="Praeg A."/>
            <person name="Erxleben A."/>
            <person name="Guenther S."/>
            <person name="Mueller M."/>
        </authorList>
    </citation>
    <scope>NUCLEOTIDE SEQUENCE [LARGE SCALE GENOMIC DNA]</scope>
    <source>
        <strain evidence="2 3">JA 4570</strain>
    </source>
</reference>
<comment type="caution">
    <text evidence="2">The sequence shown here is derived from an EMBL/GenBank/DDBJ whole genome shotgun (WGS) entry which is preliminary data.</text>
</comment>
<feature type="chain" id="PRO_5038783490" evidence="1">
    <location>
        <begin position="30"/>
        <end position="143"/>
    </location>
</feature>
<name>S4AK48_9ACTN</name>
<protein>
    <submittedName>
        <fullName evidence="2">Uncharacterized protein</fullName>
    </submittedName>
</protein>
<dbReference type="Proteomes" id="UP000014629">
    <property type="component" value="Unassembled WGS sequence"/>
</dbReference>
<evidence type="ECO:0000256" key="1">
    <source>
        <dbReference type="SAM" id="SignalP"/>
    </source>
</evidence>